<protein>
    <submittedName>
        <fullName evidence="2">Uncharacterized protein</fullName>
    </submittedName>
</protein>
<sequence>MLDGVTSWFVKRSKSELIDCTLEREREGVMERHDRLRRQSCHLFEACYQNVLSPLLLLIMLLVTYFYF</sequence>
<evidence type="ECO:0000313" key="2">
    <source>
        <dbReference type="EMBL" id="CEK53160.1"/>
    </source>
</evidence>
<proteinExistence type="predicted"/>
<keyword evidence="1" id="KW-0812">Transmembrane</keyword>
<feature type="transmembrane region" description="Helical" evidence="1">
    <location>
        <begin position="47"/>
        <end position="67"/>
    </location>
</feature>
<feature type="non-terminal residue" evidence="2">
    <location>
        <position position="68"/>
    </location>
</feature>
<gene>
    <name evidence="2" type="primary">ORF19289</name>
</gene>
<accession>A0A0B6YCE5</accession>
<dbReference type="AlphaFoldDB" id="A0A0B6YCE5"/>
<keyword evidence="1" id="KW-1133">Transmembrane helix</keyword>
<organism evidence="2">
    <name type="scientific">Arion vulgaris</name>
    <dbReference type="NCBI Taxonomy" id="1028688"/>
    <lineage>
        <taxon>Eukaryota</taxon>
        <taxon>Metazoa</taxon>
        <taxon>Spiralia</taxon>
        <taxon>Lophotrochozoa</taxon>
        <taxon>Mollusca</taxon>
        <taxon>Gastropoda</taxon>
        <taxon>Heterobranchia</taxon>
        <taxon>Euthyneura</taxon>
        <taxon>Panpulmonata</taxon>
        <taxon>Eupulmonata</taxon>
        <taxon>Stylommatophora</taxon>
        <taxon>Helicina</taxon>
        <taxon>Arionoidea</taxon>
        <taxon>Arionidae</taxon>
        <taxon>Arion</taxon>
    </lineage>
</organism>
<evidence type="ECO:0000256" key="1">
    <source>
        <dbReference type="SAM" id="Phobius"/>
    </source>
</evidence>
<name>A0A0B6YCE5_9EUPU</name>
<reference evidence="2" key="1">
    <citation type="submission" date="2014-12" db="EMBL/GenBank/DDBJ databases">
        <title>Insight into the proteome of Arion vulgaris.</title>
        <authorList>
            <person name="Aradska J."/>
            <person name="Bulat T."/>
            <person name="Smidak R."/>
            <person name="Sarate P."/>
            <person name="Gangsoo J."/>
            <person name="Sialana F."/>
            <person name="Bilban M."/>
            <person name="Lubec G."/>
        </authorList>
    </citation>
    <scope>NUCLEOTIDE SEQUENCE</scope>
    <source>
        <tissue evidence="2">Skin</tissue>
    </source>
</reference>
<dbReference type="EMBL" id="HACG01006295">
    <property type="protein sequence ID" value="CEK53160.1"/>
    <property type="molecule type" value="Transcribed_RNA"/>
</dbReference>
<keyword evidence="1" id="KW-0472">Membrane</keyword>